<sequence>RCISFRCSCSSCSRLRRLGYHDDHEFCSVEATVRSSFVVGQHLSVVDELLQLGRVPANVGDLLLYVADLVGGVHPQL</sequence>
<dbReference type="Proteomes" id="UP001432322">
    <property type="component" value="Unassembled WGS sequence"/>
</dbReference>
<feature type="non-terminal residue" evidence="1">
    <location>
        <position position="1"/>
    </location>
</feature>
<evidence type="ECO:0000313" key="2">
    <source>
        <dbReference type="Proteomes" id="UP001432322"/>
    </source>
</evidence>
<protein>
    <submittedName>
        <fullName evidence="1">Uncharacterized protein</fullName>
    </submittedName>
</protein>
<dbReference type="AlphaFoldDB" id="A0AAV5V2B2"/>
<reference evidence="1" key="1">
    <citation type="submission" date="2023-10" db="EMBL/GenBank/DDBJ databases">
        <title>Genome assembly of Pristionchus species.</title>
        <authorList>
            <person name="Yoshida K."/>
            <person name="Sommer R.J."/>
        </authorList>
    </citation>
    <scope>NUCLEOTIDE SEQUENCE</scope>
    <source>
        <strain evidence="1">RS5133</strain>
    </source>
</reference>
<dbReference type="EMBL" id="BTSY01000002">
    <property type="protein sequence ID" value="GMT13481.1"/>
    <property type="molecule type" value="Genomic_DNA"/>
</dbReference>
<keyword evidence="2" id="KW-1185">Reference proteome</keyword>
<accession>A0AAV5V2B2</accession>
<organism evidence="1 2">
    <name type="scientific">Pristionchus fissidentatus</name>
    <dbReference type="NCBI Taxonomy" id="1538716"/>
    <lineage>
        <taxon>Eukaryota</taxon>
        <taxon>Metazoa</taxon>
        <taxon>Ecdysozoa</taxon>
        <taxon>Nematoda</taxon>
        <taxon>Chromadorea</taxon>
        <taxon>Rhabditida</taxon>
        <taxon>Rhabditina</taxon>
        <taxon>Diplogasteromorpha</taxon>
        <taxon>Diplogasteroidea</taxon>
        <taxon>Neodiplogasteridae</taxon>
        <taxon>Pristionchus</taxon>
    </lineage>
</organism>
<evidence type="ECO:0000313" key="1">
    <source>
        <dbReference type="EMBL" id="GMT13481.1"/>
    </source>
</evidence>
<proteinExistence type="predicted"/>
<gene>
    <name evidence="1" type="ORF">PFISCL1PPCAC_4778</name>
</gene>
<name>A0AAV5V2B2_9BILA</name>
<comment type="caution">
    <text evidence="1">The sequence shown here is derived from an EMBL/GenBank/DDBJ whole genome shotgun (WGS) entry which is preliminary data.</text>
</comment>
<feature type="non-terminal residue" evidence="1">
    <location>
        <position position="77"/>
    </location>
</feature>